<evidence type="ECO:0008006" key="2">
    <source>
        <dbReference type="Google" id="ProtNLM"/>
    </source>
</evidence>
<dbReference type="SUPFAM" id="SSF56925">
    <property type="entry name" value="OMPA-like"/>
    <property type="match status" value="1"/>
</dbReference>
<protein>
    <recommendedName>
        <fullName evidence="2">Outer membrane protein beta-barrel domain-containing protein</fullName>
    </recommendedName>
</protein>
<name>A0A644YX43_9ZZZZ</name>
<gene>
    <name evidence="1" type="ORF">SDC9_77586</name>
</gene>
<proteinExistence type="predicted"/>
<comment type="caution">
    <text evidence="1">The sequence shown here is derived from an EMBL/GenBank/DDBJ whole genome shotgun (WGS) entry which is preliminary data.</text>
</comment>
<sequence length="202" mass="22297">MKRLFFVVAFVLIGQMYGMAQSNRAKFGLSITPLANANVLNTQGILGGASYDWKSSIAFGLTYVQPINNWLDFESGFDVSKHKFLVTALTHPDEIYSSTRNSTILSIPITLRINFLKYFFVNGGGLFSISPSTDDSALDQQGLGLMAGFGANFNLKSGFSIFVNPYSKFHALINFPAEKGDNYRINENGIRIGVTYTIPSNY</sequence>
<organism evidence="1">
    <name type="scientific">bioreactor metagenome</name>
    <dbReference type="NCBI Taxonomy" id="1076179"/>
    <lineage>
        <taxon>unclassified sequences</taxon>
        <taxon>metagenomes</taxon>
        <taxon>ecological metagenomes</taxon>
    </lineage>
</organism>
<dbReference type="EMBL" id="VSSQ01005960">
    <property type="protein sequence ID" value="MPM31033.1"/>
    <property type="molecule type" value="Genomic_DNA"/>
</dbReference>
<accession>A0A644YX43</accession>
<reference evidence="1" key="1">
    <citation type="submission" date="2019-08" db="EMBL/GenBank/DDBJ databases">
        <authorList>
            <person name="Kucharzyk K."/>
            <person name="Murdoch R.W."/>
            <person name="Higgins S."/>
            <person name="Loffler F."/>
        </authorList>
    </citation>
    <scope>NUCLEOTIDE SEQUENCE</scope>
</reference>
<evidence type="ECO:0000313" key="1">
    <source>
        <dbReference type="EMBL" id="MPM31033.1"/>
    </source>
</evidence>
<dbReference type="InterPro" id="IPR011250">
    <property type="entry name" value="OMP/PagP_B-barrel"/>
</dbReference>
<dbReference type="AlphaFoldDB" id="A0A644YX43"/>